<evidence type="ECO:0000313" key="1">
    <source>
        <dbReference type="EMBL" id="SHL53582.1"/>
    </source>
</evidence>
<accession>A0A1M7BF03</accession>
<dbReference type="InterPro" id="IPR031344">
    <property type="entry name" value="DUF5104"/>
</dbReference>
<organism evidence="1 2">
    <name type="scientific">Anaerocolumna jejuensis DSM 15929</name>
    <dbReference type="NCBI Taxonomy" id="1121322"/>
    <lineage>
        <taxon>Bacteria</taxon>
        <taxon>Bacillati</taxon>
        <taxon>Bacillota</taxon>
        <taxon>Clostridia</taxon>
        <taxon>Lachnospirales</taxon>
        <taxon>Lachnospiraceae</taxon>
        <taxon>Anaerocolumna</taxon>
    </lineage>
</organism>
<gene>
    <name evidence="1" type="ORF">SAMN02745136_05115</name>
</gene>
<evidence type="ECO:0008006" key="3">
    <source>
        <dbReference type="Google" id="ProtNLM"/>
    </source>
</evidence>
<proteinExistence type="predicted"/>
<dbReference type="EMBL" id="FRAC01000036">
    <property type="protein sequence ID" value="SHL53582.1"/>
    <property type="molecule type" value="Genomic_DNA"/>
</dbReference>
<dbReference type="Gene3D" id="3.10.450.50">
    <property type="match status" value="1"/>
</dbReference>
<dbReference type="Proteomes" id="UP000184386">
    <property type="component" value="Unassembled WGS sequence"/>
</dbReference>
<dbReference type="Pfam" id="PF17117">
    <property type="entry name" value="DUF5104"/>
    <property type="match status" value="1"/>
</dbReference>
<evidence type="ECO:0000313" key="2">
    <source>
        <dbReference type="Proteomes" id="UP000184386"/>
    </source>
</evidence>
<reference evidence="1 2" key="1">
    <citation type="submission" date="2016-11" db="EMBL/GenBank/DDBJ databases">
        <authorList>
            <person name="Jaros S."/>
            <person name="Januszkiewicz K."/>
            <person name="Wedrychowicz H."/>
        </authorList>
    </citation>
    <scope>NUCLEOTIDE SEQUENCE [LARGE SCALE GENOMIC DNA]</scope>
    <source>
        <strain evidence="1 2">DSM 15929</strain>
    </source>
</reference>
<name>A0A1M7BF03_9FIRM</name>
<protein>
    <recommendedName>
        <fullName evidence="3">DUF5104 domain-containing protein</fullName>
    </recommendedName>
</protein>
<dbReference type="AlphaFoldDB" id="A0A1M7BF03"/>
<sequence>MLNFTTSRDNKQYREMVDKVFVALDSENKEELKKLFAESVIKTDSDIDSQINALFEYYKGPKESDEGVEATQTNEDVEHGKRKIELNGSFSVQASGVKHNVYLSIQSVNDFDKSEVGIHKLEFDSDEAINGKYFMHYTQDGVHIQTSSQKRSDVTKVDSWMLDYTFVDRDLTSDDYIALVKKDNDFEHFTASAGVANCSNSTYDRYYYELENKLFLVCVVESGKIEFIKLANEDEIFSTLWIAADRIMVEGEYRQYTTIDRRTALNEEVFKKFFLRSSKLKELIKEAGLPNGDKNNVFYTYYKLSDNRFVVCECTADGKNIVSSYVADSDHKLFLIWEQDDSK</sequence>
<keyword evidence="2" id="KW-1185">Reference proteome</keyword>